<sequence length="95" mass="11247">MLVLLKFAESADWVITAKKDSSVFVSEKVHQLSVYSLIRHNLINNVKYFVTNICYFSECLLDDLFIKIYIIYIDKFKIICMKIYCLETKPLHFVD</sequence>
<name>A0A2T1LRK2_9CHRO</name>
<protein>
    <submittedName>
        <fullName evidence="1">Uncharacterized protein</fullName>
    </submittedName>
</protein>
<organism evidence="1 2">
    <name type="scientific">Aphanothece hegewaldii CCALA 016</name>
    <dbReference type="NCBI Taxonomy" id="2107694"/>
    <lineage>
        <taxon>Bacteria</taxon>
        <taxon>Bacillati</taxon>
        <taxon>Cyanobacteriota</taxon>
        <taxon>Cyanophyceae</taxon>
        <taxon>Oscillatoriophycideae</taxon>
        <taxon>Chroococcales</taxon>
        <taxon>Aphanothecaceae</taxon>
        <taxon>Aphanothece</taxon>
    </lineage>
</organism>
<proteinExistence type="predicted"/>
<dbReference type="AlphaFoldDB" id="A0A2T1LRK2"/>
<evidence type="ECO:0000313" key="2">
    <source>
        <dbReference type="Proteomes" id="UP000239001"/>
    </source>
</evidence>
<reference evidence="1 2" key="2">
    <citation type="submission" date="2018-03" db="EMBL/GenBank/DDBJ databases">
        <authorList>
            <person name="Keele B.F."/>
        </authorList>
    </citation>
    <scope>NUCLEOTIDE SEQUENCE [LARGE SCALE GENOMIC DNA]</scope>
    <source>
        <strain evidence="1 2">CCALA 016</strain>
    </source>
</reference>
<evidence type="ECO:0000313" key="1">
    <source>
        <dbReference type="EMBL" id="PSF31337.1"/>
    </source>
</evidence>
<dbReference type="Proteomes" id="UP000239001">
    <property type="component" value="Unassembled WGS sequence"/>
</dbReference>
<keyword evidence="2" id="KW-1185">Reference proteome</keyword>
<accession>A0A2T1LRK2</accession>
<dbReference type="EMBL" id="PXOH01000045">
    <property type="protein sequence ID" value="PSF31337.1"/>
    <property type="molecule type" value="Genomic_DNA"/>
</dbReference>
<reference evidence="1 2" key="1">
    <citation type="submission" date="2018-03" db="EMBL/GenBank/DDBJ databases">
        <title>The ancient ancestry and fast evolution of plastids.</title>
        <authorList>
            <person name="Moore K.R."/>
            <person name="Magnabosco C."/>
            <person name="Momper L."/>
            <person name="Gold D.A."/>
            <person name="Bosak T."/>
            <person name="Fournier G.P."/>
        </authorList>
    </citation>
    <scope>NUCLEOTIDE SEQUENCE [LARGE SCALE GENOMIC DNA]</scope>
    <source>
        <strain evidence="1 2">CCALA 016</strain>
    </source>
</reference>
<comment type="caution">
    <text evidence="1">The sequence shown here is derived from an EMBL/GenBank/DDBJ whole genome shotgun (WGS) entry which is preliminary data.</text>
</comment>
<gene>
    <name evidence="1" type="ORF">C7H19_22865</name>
</gene>